<evidence type="ECO:0000259" key="4">
    <source>
        <dbReference type="PROSITE" id="PS50943"/>
    </source>
</evidence>
<dbReference type="PANTHER" id="PTHR40661:SF3">
    <property type="entry name" value="FELS-1 PROPHAGE TRANSCRIPTIONAL REGULATOR"/>
    <property type="match status" value="1"/>
</dbReference>
<dbReference type="InterPro" id="IPR039418">
    <property type="entry name" value="LexA-like"/>
</dbReference>
<evidence type="ECO:0000256" key="2">
    <source>
        <dbReference type="ARBA" id="ARBA00023125"/>
    </source>
</evidence>
<evidence type="ECO:0000256" key="1">
    <source>
        <dbReference type="ARBA" id="ARBA00023015"/>
    </source>
</evidence>
<accession>A0A3E4N394</accession>
<keyword evidence="6" id="KW-1185">Reference proteome</keyword>
<dbReference type="EMBL" id="QSQT01000010">
    <property type="protein sequence ID" value="RGK56463.1"/>
    <property type="molecule type" value="Genomic_DNA"/>
</dbReference>
<dbReference type="Proteomes" id="UP000260862">
    <property type="component" value="Unassembled WGS sequence"/>
</dbReference>
<keyword evidence="1" id="KW-0805">Transcription regulation</keyword>
<reference evidence="5 6" key="1">
    <citation type="submission" date="2018-08" db="EMBL/GenBank/DDBJ databases">
        <title>A genome reference for cultivated species of the human gut microbiota.</title>
        <authorList>
            <person name="Zou Y."/>
            <person name="Xue W."/>
            <person name="Luo G."/>
        </authorList>
    </citation>
    <scope>NUCLEOTIDE SEQUENCE [LARGE SCALE GENOMIC DNA]</scope>
    <source>
        <strain evidence="5 6">TF10-3AC</strain>
    </source>
</reference>
<dbReference type="InterPro" id="IPR036286">
    <property type="entry name" value="LexA/Signal_pep-like_sf"/>
</dbReference>
<dbReference type="SUPFAM" id="SSF51306">
    <property type="entry name" value="LexA/Signal peptidase"/>
    <property type="match status" value="1"/>
</dbReference>
<dbReference type="CDD" id="cd06529">
    <property type="entry name" value="S24_LexA-like"/>
    <property type="match status" value="1"/>
</dbReference>
<proteinExistence type="predicted"/>
<evidence type="ECO:0000256" key="3">
    <source>
        <dbReference type="ARBA" id="ARBA00023163"/>
    </source>
</evidence>
<dbReference type="RefSeq" id="WP_072542805.1">
    <property type="nucleotide sequence ID" value="NZ_CABOGR010000010.1"/>
</dbReference>
<comment type="caution">
    <text evidence="5">The sequence shown here is derived from an EMBL/GenBank/DDBJ whole genome shotgun (WGS) entry which is preliminary data.</text>
</comment>
<dbReference type="InterPro" id="IPR015927">
    <property type="entry name" value="Peptidase_S24_S26A/B/C"/>
</dbReference>
<evidence type="ECO:0000313" key="5">
    <source>
        <dbReference type="EMBL" id="RGK56463.1"/>
    </source>
</evidence>
<evidence type="ECO:0000313" key="6">
    <source>
        <dbReference type="Proteomes" id="UP000260862"/>
    </source>
</evidence>
<protein>
    <submittedName>
        <fullName evidence="5">Helix-turn-helix domain-containing protein</fullName>
    </submittedName>
</protein>
<name>A0A3E4N394_9BACT</name>
<feature type="domain" description="HTH cro/C1-type" evidence="4">
    <location>
        <begin position="4"/>
        <end position="37"/>
    </location>
</feature>
<keyword evidence="2" id="KW-0238">DNA-binding</keyword>
<dbReference type="SUPFAM" id="SSF47413">
    <property type="entry name" value="lambda repressor-like DNA-binding domains"/>
    <property type="match status" value="1"/>
</dbReference>
<dbReference type="CDD" id="cd00093">
    <property type="entry name" value="HTH_XRE"/>
    <property type="match status" value="1"/>
</dbReference>
<dbReference type="PROSITE" id="PS50943">
    <property type="entry name" value="HTH_CROC1"/>
    <property type="match status" value="1"/>
</dbReference>
<dbReference type="Pfam" id="PF01381">
    <property type="entry name" value="HTH_3"/>
    <property type="match status" value="1"/>
</dbReference>
<dbReference type="Pfam" id="PF00717">
    <property type="entry name" value="Peptidase_S24"/>
    <property type="match status" value="1"/>
</dbReference>
<dbReference type="GO" id="GO:0003677">
    <property type="term" value="F:DNA binding"/>
    <property type="evidence" value="ECO:0007669"/>
    <property type="project" value="UniProtKB-KW"/>
</dbReference>
<dbReference type="InterPro" id="IPR010982">
    <property type="entry name" value="Lambda_DNA-bd_dom_sf"/>
</dbReference>
<organism evidence="5 6">
    <name type="scientific">Phocaeicola plebeius</name>
    <dbReference type="NCBI Taxonomy" id="310297"/>
    <lineage>
        <taxon>Bacteria</taxon>
        <taxon>Pseudomonadati</taxon>
        <taxon>Bacteroidota</taxon>
        <taxon>Bacteroidia</taxon>
        <taxon>Bacteroidales</taxon>
        <taxon>Bacteroidaceae</taxon>
        <taxon>Phocaeicola</taxon>
    </lineage>
</organism>
<dbReference type="AlphaFoldDB" id="A0A3E4N394"/>
<dbReference type="InterPro" id="IPR001387">
    <property type="entry name" value="Cro/C1-type_HTH"/>
</dbReference>
<dbReference type="PANTHER" id="PTHR40661">
    <property type="match status" value="1"/>
</dbReference>
<sequence>MIDIKKFRTDNNISQLEICTVLGIKQPYLSAIENGKRPLNDEKFTLLYKQYGDKIMKYKTTERPILLIDEAETSLHPNIQKYLCDKLKQIETRPRIPYDAAAGTLTEAVEGITEYQCEQLPVISAFPKYDFTIRITGKSMEPEYFAGDEVACLRVNEKQFLQWGRVHVLDTTQGIVIKRIYDAGESILCRSYNSEFPDFSIPKENIRSYNLVVGSLRL</sequence>
<keyword evidence="3" id="KW-0804">Transcription</keyword>
<dbReference type="Gene3D" id="2.10.109.10">
    <property type="entry name" value="Umud Fragment, subunit A"/>
    <property type="match status" value="1"/>
</dbReference>
<dbReference type="Gene3D" id="1.10.260.40">
    <property type="entry name" value="lambda repressor-like DNA-binding domains"/>
    <property type="match status" value="1"/>
</dbReference>
<gene>
    <name evidence="5" type="ORF">DXD04_06680</name>
</gene>